<dbReference type="InterPro" id="IPR025411">
    <property type="entry name" value="DUF4136"/>
</dbReference>
<evidence type="ECO:0000313" key="4">
    <source>
        <dbReference type="Proteomes" id="UP001300692"/>
    </source>
</evidence>
<feature type="signal peptide" evidence="1">
    <location>
        <begin position="1"/>
        <end position="18"/>
    </location>
</feature>
<evidence type="ECO:0000313" key="3">
    <source>
        <dbReference type="EMBL" id="MCV9386163.1"/>
    </source>
</evidence>
<reference evidence="3 4" key="1">
    <citation type="submission" date="2022-10" db="EMBL/GenBank/DDBJ databases">
        <title>Comparative genomics and taxonomic characterization of three novel marine species of genus Reichenbachiella exhibiting antioxidant and polysaccharide degradation activities.</title>
        <authorList>
            <person name="Muhammad N."/>
            <person name="Lee Y.-J."/>
            <person name="Ko J."/>
            <person name="Kim S.-G."/>
        </authorList>
    </citation>
    <scope>NUCLEOTIDE SEQUENCE [LARGE SCALE GENOMIC DNA]</scope>
    <source>
        <strain evidence="3 4">ABR2-5</strain>
    </source>
</reference>
<proteinExistence type="predicted"/>
<feature type="domain" description="DUF4136" evidence="2">
    <location>
        <begin position="35"/>
        <end position="198"/>
    </location>
</feature>
<keyword evidence="1" id="KW-0732">Signal</keyword>
<evidence type="ECO:0000256" key="1">
    <source>
        <dbReference type="SAM" id="SignalP"/>
    </source>
</evidence>
<organism evidence="3 4">
    <name type="scientific">Reichenbachiella ulvae</name>
    <dbReference type="NCBI Taxonomy" id="2980104"/>
    <lineage>
        <taxon>Bacteria</taxon>
        <taxon>Pseudomonadati</taxon>
        <taxon>Bacteroidota</taxon>
        <taxon>Cytophagia</taxon>
        <taxon>Cytophagales</taxon>
        <taxon>Reichenbachiellaceae</taxon>
        <taxon>Reichenbachiella</taxon>
    </lineage>
</organism>
<evidence type="ECO:0000259" key="2">
    <source>
        <dbReference type="Pfam" id="PF13590"/>
    </source>
</evidence>
<dbReference type="Pfam" id="PF13590">
    <property type="entry name" value="DUF4136"/>
    <property type="match status" value="1"/>
</dbReference>
<name>A0ABT3CR56_9BACT</name>
<sequence length="206" mass="23504">MKTRIQLFIWLSLLGLLASCYPNEITTTDELDVVATFYDTESLDSHQYKTYIMPDSVLHNDPDDESDHQFDQLILNTIDDNMEALGFQKLSAGSVNVDLIILPEVAITNNQGIGGCWDCWWWWDPWYPGWGWGYYPPYPPSFVYSYQTGSVIISMVDQQSVLNQDENSKAVWTCIINGLLRSSITGAEIQNYINQGFDQSSYLSVQ</sequence>
<keyword evidence="4" id="KW-1185">Reference proteome</keyword>
<dbReference type="PROSITE" id="PS51257">
    <property type="entry name" value="PROKAR_LIPOPROTEIN"/>
    <property type="match status" value="1"/>
</dbReference>
<accession>A0ABT3CR56</accession>
<comment type="caution">
    <text evidence="3">The sequence shown here is derived from an EMBL/GenBank/DDBJ whole genome shotgun (WGS) entry which is preliminary data.</text>
</comment>
<dbReference type="RefSeq" id="WP_264136948.1">
    <property type="nucleotide sequence ID" value="NZ_JAOYOD010000001.1"/>
</dbReference>
<protein>
    <submittedName>
        <fullName evidence="3">DUF4136 domain-containing protein</fullName>
    </submittedName>
</protein>
<dbReference type="EMBL" id="JAOYOD010000001">
    <property type="protein sequence ID" value="MCV9386163.1"/>
    <property type="molecule type" value="Genomic_DNA"/>
</dbReference>
<feature type="chain" id="PRO_5045997619" evidence="1">
    <location>
        <begin position="19"/>
        <end position="206"/>
    </location>
</feature>
<dbReference type="Gene3D" id="3.30.160.670">
    <property type="match status" value="1"/>
</dbReference>
<gene>
    <name evidence="3" type="ORF">N7U62_05780</name>
</gene>
<dbReference type="Proteomes" id="UP001300692">
    <property type="component" value="Unassembled WGS sequence"/>
</dbReference>